<keyword evidence="1" id="KW-0472">Membrane</keyword>
<keyword evidence="1" id="KW-0812">Transmembrane</keyword>
<keyword evidence="3" id="KW-1185">Reference proteome</keyword>
<dbReference type="InterPro" id="IPR007360">
    <property type="entry name" value="SirB"/>
</dbReference>
<feature type="transmembrane region" description="Helical" evidence="1">
    <location>
        <begin position="95"/>
        <end position="115"/>
    </location>
</feature>
<proteinExistence type="predicted"/>
<evidence type="ECO:0000313" key="3">
    <source>
        <dbReference type="Proteomes" id="UP000023795"/>
    </source>
</evidence>
<dbReference type="PATRIC" id="fig|1230338.3.peg.435"/>
<dbReference type="RefSeq" id="WP_009766955.1">
    <property type="nucleotide sequence ID" value="NZ_ANIN01000001.1"/>
</dbReference>
<dbReference type="AlphaFoldDB" id="L2F8C2"/>
<comment type="caution">
    <text evidence="2">The sequence shown here is derived from an EMBL/GenBank/DDBJ whole genome shotgun (WGS) entry which is preliminary data.</text>
</comment>
<gene>
    <name evidence="2" type="ORF">MOMA_01970</name>
</gene>
<reference evidence="2 3" key="1">
    <citation type="journal article" date="2013" name="Genome Announc.">
        <title>Genome Sequence of Moraxella macacae 0408225, a Novel Bacterial Species Isolated from a Cynomolgus Macaque with Epistaxis.</title>
        <authorList>
            <person name="Ladner J.T."/>
            <person name="Whitehouse C.A."/>
            <person name="Koroleva G.I."/>
            <person name="Palacios G.F."/>
        </authorList>
    </citation>
    <scope>NUCLEOTIDE SEQUENCE [LARGE SCALE GENOMIC DNA]</scope>
    <source>
        <strain evidence="2 3">0408225</strain>
    </source>
</reference>
<dbReference type="EMBL" id="ANIN01000001">
    <property type="protein sequence ID" value="ELA09135.1"/>
    <property type="molecule type" value="Genomic_DNA"/>
</dbReference>
<dbReference type="OrthoDB" id="6649712at2"/>
<accession>L2F8C2</accession>
<evidence type="ECO:0008006" key="4">
    <source>
        <dbReference type="Google" id="ProtNLM"/>
    </source>
</evidence>
<evidence type="ECO:0000256" key="1">
    <source>
        <dbReference type="SAM" id="Phobius"/>
    </source>
</evidence>
<name>L2F8C2_9GAMM</name>
<keyword evidence="1" id="KW-1133">Transmembrane helix</keyword>
<protein>
    <recommendedName>
        <fullName evidence="4">Invasion gene expression up-regulator SirB</fullName>
    </recommendedName>
</protein>
<sequence>MKHFHMLMASITVAIFVYQFVLVFQNKNAQLATKSLKIAVHVIYFLLLITGVLQLLPLIKVVGLPHFILAKIVLLIVAVSATIKATRLSTKAPQARAGMCISAVAYIGIIALALLKPMNLF</sequence>
<feature type="transmembrane region" description="Helical" evidence="1">
    <location>
        <begin position="62"/>
        <end position="83"/>
    </location>
</feature>
<dbReference type="Proteomes" id="UP000023795">
    <property type="component" value="Unassembled WGS sequence"/>
</dbReference>
<evidence type="ECO:0000313" key="2">
    <source>
        <dbReference type="EMBL" id="ELA09135.1"/>
    </source>
</evidence>
<organism evidence="2 3">
    <name type="scientific">Moraxella macacae 0408225</name>
    <dbReference type="NCBI Taxonomy" id="1230338"/>
    <lineage>
        <taxon>Bacteria</taxon>
        <taxon>Pseudomonadati</taxon>
        <taxon>Pseudomonadota</taxon>
        <taxon>Gammaproteobacteria</taxon>
        <taxon>Moraxellales</taxon>
        <taxon>Moraxellaceae</taxon>
        <taxon>Moraxella</taxon>
    </lineage>
</organism>
<dbReference type="STRING" id="1230338.MOMA_01970"/>
<feature type="transmembrane region" description="Helical" evidence="1">
    <location>
        <begin position="6"/>
        <end position="24"/>
    </location>
</feature>
<feature type="transmembrane region" description="Helical" evidence="1">
    <location>
        <begin position="36"/>
        <end position="56"/>
    </location>
</feature>
<dbReference type="PIRSF" id="PIRSF005610">
    <property type="entry name" value="SirB"/>
    <property type="match status" value="1"/>
</dbReference>
<dbReference type="Pfam" id="PF04247">
    <property type="entry name" value="SirB"/>
    <property type="match status" value="1"/>
</dbReference>